<keyword evidence="9" id="KW-1185">Reference proteome</keyword>
<keyword evidence="1 4" id="KW-0805">Transcription regulation</keyword>
<comment type="subcellular location">
    <subcellularLocation>
        <location evidence="4">Nucleus</location>
    </subcellularLocation>
</comment>
<dbReference type="Pfam" id="PF03479">
    <property type="entry name" value="PCC"/>
    <property type="match status" value="1"/>
</dbReference>
<feature type="compositionally biased region" description="Polar residues" evidence="5">
    <location>
        <begin position="275"/>
        <end position="287"/>
    </location>
</feature>
<dbReference type="PANTHER" id="PTHR31500:SF96">
    <property type="entry name" value="AT-HOOK MOTIF NUCLEAR-LOCALIZED PROTEIN 7"/>
    <property type="match status" value="1"/>
</dbReference>
<accession>A0AAV0DM89</accession>
<comment type="function">
    <text evidence="4">Transcription factor that specifically binds AT-rich DNA sequences related to the nuclear matrix attachment regions (MARs).</text>
</comment>
<feature type="region of interest" description="Disordered" evidence="5">
    <location>
        <begin position="1"/>
        <end position="37"/>
    </location>
</feature>
<comment type="caution">
    <text evidence="7">The sequence shown here is derived from an EMBL/GenBank/DDBJ whole genome shotgun (WGS) entry which is preliminary data.</text>
</comment>
<dbReference type="GO" id="GO:0003680">
    <property type="term" value="F:minor groove of adenine-thymine-rich DNA binding"/>
    <property type="evidence" value="ECO:0007669"/>
    <property type="project" value="UniProtKB-UniRule"/>
</dbReference>
<keyword evidence="3 4" id="KW-0804">Transcription</keyword>
<evidence type="ECO:0000313" key="9">
    <source>
        <dbReference type="Proteomes" id="UP001152523"/>
    </source>
</evidence>
<keyword evidence="4" id="KW-0539">Nucleus</keyword>
<gene>
    <name evidence="7" type="ORF">CEPIT_LOCUS16004</name>
    <name evidence="8" type="ORF">CEPIT_LOCUS25547</name>
</gene>
<sequence length="343" mass="35594">MEGGSSGGTEGVAVIPPEAPSSYHVPPRQDNNSSLVPAGISPSLPFVPSSVNAAGIIVGSSERKMKKRGRPRKYGPDGAPGPLPFTPNSPSAPLPASASAAGFLAEKMSAPRPVSEKKQKSKIGAENLGDWISCTTGGNFLPHLITVEAGQDVTMKIISFSQQGPRAICIISANGLISNVTLRQPNSSGGTLTYEGRFDILSLSGSFTPSEFGESGMSRIGGMSITLASPDGRVVGGMLAGLLIAATPVQVVVGSFLASNYNEFKTPTRKRKSAESTMPISNSQRSVAMSPHHHNPILESRSPNAPAVVYPGSGSSNWGAIQNVDDESRRGTTDINISLQGES</sequence>
<feature type="domain" description="PPC" evidence="6">
    <location>
        <begin position="137"/>
        <end position="277"/>
    </location>
</feature>
<feature type="compositionally biased region" description="Polar residues" evidence="5">
    <location>
        <begin position="333"/>
        <end position="343"/>
    </location>
</feature>
<keyword evidence="2 4" id="KW-0238">DNA-binding</keyword>
<protein>
    <recommendedName>
        <fullName evidence="4">AT-hook motif nuclear-localized protein</fullName>
    </recommendedName>
</protein>
<feature type="compositionally biased region" description="Gly residues" evidence="5">
    <location>
        <begin position="1"/>
        <end position="10"/>
    </location>
</feature>
<evidence type="ECO:0000256" key="1">
    <source>
        <dbReference type="ARBA" id="ARBA00023015"/>
    </source>
</evidence>
<dbReference type="SUPFAM" id="SSF117856">
    <property type="entry name" value="AF0104/ALDC/Ptd012-like"/>
    <property type="match status" value="1"/>
</dbReference>
<evidence type="ECO:0000256" key="5">
    <source>
        <dbReference type="SAM" id="MobiDB-lite"/>
    </source>
</evidence>
<comment type="domain">
    <text evidence="4">The PPC domain mediates interactions between AHL proteins.</text>
</comment>
<dbReference type="AlphaFoldDB" id="A0AAV0DM89"/>
<organism evidence="7 9">
    <name type="scientific">Cuscuta epithymum</name>
    <dbReference type="NCBI Taxonomy" id="186058"/>
    <lineage>
        <taxon>Eukaryota</taxon>
        <taxon>Viridiplantae</taxon>
        <taxon>Streptophyta</taxon>
        <taxon>Embryophyta</taxon>
        <taxon>Tracheophyta</taxon>
        <taxon>Spermatophyta</taxon>
        <taxon>Magnoliopsida</taxon>
        <taxon>eudicotyledons</taxon>
        <taxon>Gunneridae</taxon>
        <taxon>Pentapetalae</taxon>
        <taxon>asterids</taxon>
        <taxon>lamiids</taxon>
        <taxon>Solanales</taxon>
        <taxon>Convolvulaceae</taxon>
        <taxon>Cuscuteae</taxon>
        <taxon>Cuscuta</taxon>
        <taxon>Cuscuta subgen. Cuscuta</taxon>
    </lineage>
</organism>
<feature type="compositionally biased region" description="Basic residues" evidence="5">
    <location>
        <begin position="64"/>
        <end position="73"/>
    </location>
</feature>
<evidence type="ECO:0000256" key="3">
    <source>
        <dbReference type="ARBA" id="ARBA00023163"/>
    </source>
</evidence>
<dbReference type="EMBL" id="CAMAPF010000115">
    <property type="protein sequence ID" value="CAH9102399.1"/>
    <property type="molecule type" value="Genomic_DNA"/>
</dbReference>
<dbReference type="Proteomes" id="UP001152523">
    <property type="component" value="Unassembled WGS sequence"/>
</dbReference>
<feature type="region of interest" description="Disordered" evidence="5">
    <location>
        <begin position="58"/>
        <end position="96"/>
    </location>
</feature>
<feature type="region of interest" description="Disordered" evidence="5">
    <location>
        <begin position="266"/>
        <end position="343"/>
    </location>
</feature>
<dbReference type="PANTHER" id="PTHR31500">
    <property type="entry name" value="AT-HOOK MOTIF NUCLEAR-LOCALIZED PROTEIN 9"/>
    <property type="match status" value="1"/>
</dbReference>
<dbReference type="InterPro" id="IPR005175">
    <property type="entry name" value="PPC_dom"/>
</dbReference>
<dbReference type="PROSITE" id="PS51742">
    <property type="entry name" value="PPC"/>
    <property type="match status" value="1"/>
</dbReference>
<evidence type="ECO:0000259" key="6">
    <source>
        <dbReference type="PROSITE" id="PS51742"/>
    </source>
</evidence>
<dbReference type="Gene3D" id="3.30.1330.80">
    <property type="entry name" value="Hypothetical protein, similar to alpha- acetolactate decarboxylase, domain 2"/>
    <property type="match status" value="1"/>
</dbReference>
<evidence type="ECO:0000256" key="4">
    <source>
        <dbReference type="RuleBase" id="RU367031"/>
    </source>
</evidence>
<feature type="compositionally biased region" description="Pro residues" evidence="5">
    <location>
        <begin position="79"/>
        <end position="93"/>
    </location>
</feature>
<dbReference type="EMBL" id="CAMAPF010000932">
    <property type="protein sequence ID" value="CAH9123853.1"/>
    <property type="molecule type" value="Genomic_DNA"/>
</dbReference>
<evidence type="ECO:0000313" key="7">
    <source>
        <dbReference type="EMBL" id="CAH9102399.1"/>
    </source>
</evidence>
<reference evidence="7" key="1">
    <citation type="submission" date="2022-07" db="EMBL/GenBank/DDBJ databases">
        <authorList>
            <person name="Macas J."/>
            <person name="Novak P."/>
            <person name="Neumann P."/>
        </authorList>
    </citation>
    <scope>NUCLEOTIDE SEQUENCE</scope>
</reference>
<dbReference type="InterPro" id="IPR039605">
    <property type="entry name" value="AHL"/>
</dbReference>
<name>A0AAV0DM89_9ASTE</name>
<dbReference type="GO" id="GO:0005634">
    <property type="term" value="C:nucleus"/>
    <property type="evidence" value="ECO:0007669"/>
    <property type="project" value="UniProtKB-SubCell"/>
</dbReference>
<evidence type="ECO:0000256" key="2">
    <source>
        <dbReference type="ARBA" id="ARBA00023125"/>
    </source>
</evidence>
<proteinExistence type="predicted"/>
<evidence type="ECO:0000313" key="8">
    <source>
        <dbReference type="EMBL" id="CAH9123853.1"/>
    </source>
</evidence>
<dbReference type="CDD" id="cd11378">
    <property type="entry name" value="DUF296"/>
    <property type="match status" value="1"/>
</dbReference>